<dbReference type="CDD" id="cd02947">
    <property type="entry name" value="TRX_family"/>
    <property type="match status" value="1"/>
</dbReference>
<gene>
    <name evidence="3" type="ORF">SAMN04488063_2971</name>
</gene>
<dbReference type="SUPFAM" id="SSF52833">
    <property type="entry name" value="Thioredoxin-like"/>
    <property type="match status" value="1"/>
</dbReference>
<dbReference type="EMBL" id="FOOQ01000004">
    <property type="protein sequence ID" value="SFG79573.1"/>
    <property type="molecule type" value="Genomic_DNA"/>
</dbReference>
<proteinExistence type="predicted"/>
<dbReference type="InterPro" id="IPR013766">
    <property type="entry name" value="Thioredoxin_domain"/>
</dbReference>
<dbReference type="Proteomes" id="UP000198876">
    <property type="component" value="Unassembled WGS sequence"/>
</dbReference>
<dbReference type="PROSITE" id="PS51352">
    <property type="entry name" value="THIOREDOXIN_2"/>
    <property type="match status" value="1"/>
</dbReference>
<feature type="region of interest" description="Disordered" evidence="1">
    <location>
        <begin position="1"/>
        <end position="20"/>
    </location>
</feature>
<accession>A0A1I2UR83</accession>
<dbReference type="STRING" id="553467.SAMN04488063_2971"/>
<keyword evidence="3" id="KW-0413">Isomerase</keyword>
<sequence length="128" mass="14164">MADAESRTLETMEPNPMWDEQSYEDEIEALAEDGLVYRVWGGDWCGDCRGQLPDFGAALDAAGVPDENVHHYPVEKEDDGSKTGPNVEEYGIELIPTVVVERDGEEVARFVEEESAPIAVYLADELDS</sequence>
<dbReference type="GO" id="GO:0016853">
    <property type="term" value="F:isomerase activity"/>
    <property type="evidence" value="ECO:0007669"/>
    <property type="project" value="UniProtKB-KW"/>
</dbReference>
<evidence type="ECO:0000313" key="3">
    <source>
        <dbReference type="EMBL" id="SFG79573.1"/>
    </source>
</evidence>
<feature type="domain" description="Thioredoxin" evidence="2">
    <location>
        <begin position="1"/>
        <end position="128"/>
    </location>
</feature>
<keyword evidence="4" id="KW-1185">Reference proteome</keyword>
<dbReference type="AlphaFoldDB" id="A0A1I2UR83"/>
<evidence type="ECO:0000313" key="4">
    <source>
        <dbReference type="Proteomes" id="UP000198876"/>
    </source>
</evidence>
<feature type="compositionally biased region" description="Basic and acidic residues" evidence="1">
    <location>
        <begin position="1"/>
        <end position="10"/>
    </location>
</feature>
<evidence type="ECO:0000256" key="1">
    <source>
        <dbReference type="SAM" id="MobiDB-lite"/>
    </source>
</evidence>
<protein>
    <submittedName>
        <fullName evidence="3">Thiol-disulfide isomerase or thioredoxin</fullName>
    </submittedName>
</protein>
<reference evidence="4" key="1">
    <citation type="submission" date="2016-10" db="EMBL/GenBank/DDBJ databases">
        <authorList>
            <person name="Varghese N."/>
            <person name="Submissions S."/>
        </authorList>
    </citation>
    <scope>NUCLEOTIDE SEQUENCE [LARGE SCALE GENOMIC DNA]</scope>
    <source>
        <strain evidence="4">CGMCC 1.7739</strain>
    </source>
</reference>
<dbReference type="Gene3D" id="3.40.30.10">
    <property type="entry name" value="Glutaredoxin"/>
    <property type="match status" value="1"/>
</dbReference>
<dbReference type="InterPro" id="IPR036249">
    <property type="entry name" value="Thioredoxin-like_sf"/>
</dbReference>
<dbReference type="RefSeq" id="WP_092893343.1">
    <property type="nucleotide sequence ID" value="NZ_FOOQ01000004.1"/>
</dbReference>
<name>A0A1I2UR83_9EURY</name>
<organism evidence="3 4">
    <name type="scientific">Halopelagius inordinatus</name>
    <dbReference type="NCBI Taxonomy" id="553467"/>
    <lineage>
        <taxon>Archaea</taxon>
        <taxon>Methanobacteriati</taxon>
        <taxon>Methanobacteriota</taxon>
        <taxon>Stenosarchaea group</taxon>
        <taxon>Halobacteria</taxon>
        <taxon>Halobacteriales</taxon>
        <taxon>Haloferacaceae</taxon>
    </lineage>
</organism>
<evidence type="ECO:0000259" key="2">
    <source>
        <dbReference type="PROSITE" id="PS51352"/>
    </source>
</evidence>
<dbReference type="OrthoDB" id="195058at2157"/>